<dbReference type="Pfam" id="PF01477">
    <property type="entry name" value="PLAT"/>
    <property type="match status" value="1"/>
</dbReference>
<protein>
    <recommendedName>
        <fullName evidence="1">PLAT domain-containing protein</fullName>
    </recommendedName>
</protein>
<accession>A0A1Z2LDR9</accession>
<evidence type="ECO:0000259" key="1">
    <source>
        <dbReference type="PROSITE" id="PS50095"/>
    </source>
</evidence>
<dbReference type="PANTHER" id="PTHR45901:SF3">
    <property type="entry name" value="LIPOXYGENASE HOMOLOGY DOMAIN-CONTAINING PROTEIN 1"/>
    <property type="match status" value="1"/>
</dbReference>
<dbReference type="EMBL" id="CP021744">
    <property type="protein sequence ID" value="ARZ72425.1"/>
    <property type="molecule type" value="Genomic_DNA"/>
</dbReference>
<dbReference type="OrthoDB" id="4306975at2"/>
<proteinExistence type="predicted"/>
<dbReference type="SUPFAM" id="SSF49723">
    <property type="entry name" value="Lipase/lipooxygenase domain (PLAT/LH2 domain)"/>
    <property type="match status" value="1"/>
</dbReference>
<reference evidence="2 3" key="1">
    <citation type="submission" date="2017-06" db="EMBL/GenBank/DDBJ databases">
        <title>Streptomyces albireticuli Genome sequencing and assembly.</title>
        <authorList>
            <person name="Wang Y."/>
            <person name="Du B."/>
            <person name="Ding Y."/>
            <person name="Liu H."/>
            <person name="Hou Q."/>
            <person name="Liu K."/>
            <person name="Yao L."/>
            <person name="Wang C."/>
        </authorList>
    </citation>
    <scope>NUCLEOTIDE SEQUENCE [LARGE SCALE GENOMIC DNA]</scope>
    <source>
        <strain evidence="2 3">MDJK11</strain>
    </source>
</reference>
<organism evidence="2 3">
    <name type="scientific">Streptomyces albireticuli</name>
    <dbReference type="NCBI Taxonomy" id="1940"/>
    <lineage>
        <taxon>Bacteria</taxon>
        <taxon>Bacillati</taxon>
        <taxon>Actinomycetota</taxon>
        <taxon>Actinomycetes</taxon>
        <taxon>Kitasatosporales</taxon>
        <taxon>Streptomycetaceae</taxon>
        <taxon>Streptomyces</taxon>
    </lineage>
</organism>
<feature type="domain" description="PLAT" evidence="1">
    <location>
        <begin position="5"/>
        <end position="123"/>
    </location>
</feature>
<dbReference type="Gene3D" id="2.40.180.10">
    <property type="entry name" value="Catalase core domain"/>
    <property type="match status" value="1"/>
</dbReference>
<dbReference type="Proteomes" id="UP000195755">
    <property type="component" value="Chromosome"/>
</dbReference>
<dbReference type="InterPro" id="IPR052970">
    <property type="entry name" value="Inner_ear_hair_cell_LOXHD"/>
</dbReference>
<dbReference type="KEGG" id="salj:SMD11_6849"/>
<dbReference type="AlphaFoldDB" id="A0A1Z2LDR9"/>
<dbReference type="InterPro" id="IPR001024">
    <property type="entry name" value="PLAT/LH2_dom"/>
</dbReference>
<dbReference type="PROSITE" id="PS50095">
    <property type="entry name" value="PLAT"/>
    <property type="match status" value="1"/>
</dbReference>
<evidence type="ECO:0000313" key="2">
    <source>
        <dbReference type="EMBL" id="ARZ72425.1"/>
    </source>
</evidence>
<dbReference type="InterPro" id="IPR036392">
    <property type="entry name" value="PLAT/LH2_dom_sf"/>
</dbReference>
<sequence>MSGKITYSLNIATANITDAGTDAAVKIQLIGEKGKSPEIELDKPGNDFEQGDFDIYQITIDDIGDLKKVRLFHNNGGMQPGWCLGALSISWSHEESVGVAPKITSQTWWPELGSVTGKVSVKVDGSLFGLPTEVTVNGVWLAKDSGGIDKTFDLKTGGRKEVIIPPVVFGPMG</sequence>
<name>A0A1Z2LDR9_9ACTN</name>
<evidence type="ECO:0000313" key="3">
    <source>
        <dbReference type="Proteomes" id="UP000195755"/>
    </source>
</evidence>
<dbReference type="RefSeq" id="WP_087930043.1">
    <property type="nucleotide sequence ID" value="NZ_CP021744.1"/>
</dbReference>
<dbReference type="PANTHER" id="PTHR45901">
    <property type="entry name" value="PROTEIN CBG12474"/>
    <property type="match status" value="1"/>
</dbReference>
<gene>
    <name evidence="2" type="ORF">SMD11_6849</name>
</gene>
<dbReference type="SMART" id="SM00308">
    <property type="entry name" value="LH2"/>
    <property type="match status" value="1"/>
</dbReference>